<gene>
    <name evidence="6" type="ORF">BSL78_12109</name>
</gene>
<evidence type="ECO:0000259" key="4">
    <source>
        <dbReference type="PROSITE" id="PS50287"/>
    </source>
</evidence>
<protein>
    <submittedName>
        <fullName evidence="6">Putative deleted in malignant brain tumors 1 protein isoform X5</fullName>
    </submittedName>
</protein>
<keyword evidence="3" id="KW-1133">Transmembrane helix</keyword>
<dbReference type="PRINTS" id="PR00258">
    <property type="entry name" value="SPERACTRCPTR"/>
</dbReference>
<evidence type="ECO:0000256" key="2">
    <source>
        <dbReference type="PROSITE-ProRule" id="PRU00196"/>
    </source>
</evidence>
<dbReference type="SMART" id="SM00202">
    <property type="entry name" value="SR"/>
    <property type="match status" value="1"/>
</dbReference>
<sequence length="422" mass="46781">MQCGVQTAWLQEADAALSSAHFVKDLYDMDGRCALYRERNHSSINVNIVDLVDTTVAIVRTPVFGALVPLSVVVKWTCDLRNGRSLNWRLQPLRRACGGPYNDQWGTVCDDYWDLTDATVVCRQLGYQQAEEALRYAYFGPGSGPIWMDDVHCVGHETSLDQCPHNGIGLHNCGHGEDASVRCTAPVDLEIVLHCEASYFQVDIPTAFIGDINYSTRYYSYPVEATLGTDLYFRAELVKGASNLEIHLRSCRATPSPDYDDAVVYEFIRDGCGVNNAAVRVLTPESPTQADFEIASFRFRQDLGSATSQVWVHCEVILCDVTDAFSECSQGCEVGRHRRSVDTPYGKPTRIMQGPIKLWESKTVAESGHSSDEVTAGSSTFMVAISALCVVLTVGLVMMSVVMGVFYFVKLLYAFWKTSFTL</sequence>
<comment type="caution">
    <text evidence="6">The sequence shown here is derived from an EMBL/GenBank/DDBJ whole genome shotgun (WGS) entry which is preliminary data.</text>
</comment>
<dbReference type="PROSITE" id="PS51034">
    <property type="entry name" value="ZP_2"/>
    <property type="match status" value="1"/>
</dbReference>
<feature type="domain" description="ZP" evidence="5">
    <location>
        <begin position="1"/>
        <end position="335"/>
    </location>
</feature>
<keyword evidence="3" id="KW-0812">Transmembrane</keyword>
<dbReference type="Gene3D" id="3.10.250.10">
    <property type="entry name" value="SRCR-like domain"/>
    <property type="match status" value="1"/>
</dbReference>
<dbReference type="InterPro" id="IPR042235">
    <property type="entry name" value="ZP-C_dom"/>
</dbReference>
<reference evidence="6 7" key="1">
    <citation type="journal article" date="2017" name="PLoS Biol.">
        <title>The sea cucumber genome provides insights into morphological evolution and visceral regeneration.</title>
        <authorList>
            <person name="Zhang X."/>
            <person name="Sun L."/>
            <person name="Yuan J."/>
            <person name="Sun Y."/>
            <person name="Gao Y."/>
            <person name="Zhang L."/>
            <person name="Li S."/>
            <person name="Dai H."/>
            <person name="Hamel J.F."/>
            <person name="Liu C."/>
            <person name="Yu Y."/>
            <person name="Liu S."/>
            <person name="Lin W."/>
            <person name="Guo K."/>
            <person name="Jin S."/>
            <person name="Xu P."/>
            <person name="Storey K.B."/>
            <person name="Huan P."/>
            <person name="Zhang T."/>
            <person name="Zhou Y."/>
            <person name="Zhang J."/>
            <person name="Lin C."/>
            <person name="Li X."/>
            <person name="Xing L."/>
            <person name="Huo D."/>
            <person name="Sun M."/>
            <person name="Wang L."/>
            <person name="Mercier A."/>
            <person name="Li F."/>
            <person name="Yang H."/>
            <person name="Xiang J."/>
        </authorList>
    </citation>
    <scope>NUCLEOTIDE SEQUENCE [LARGE SCALE GENOMIC DNA]</scope>
    <source>
        <strain evidence="6">Shaxun</strain>
        <tissue evidence="6">Muscle</tissue>
    </source>
</reference>
<evidence type="ECO:0000313" key="7">
    <source>
        <dbReference type="Proteomes" id="UP000230750"/>
    </source>
</evidence>
<accession>A0A2G8KSP5</accession>
<organism evidence="6 7">
    <name type="scientific">Stichopus japonicus</name>
    <name type="common">Sea cucumber</name>
    <dbReference type="NCBI Taxonomy" id="307972"/>
    <lineage>
        <taxon>Eukaryota</taxon>
        <taxon>Metazoa</taxon>
        <taxon>Echinodermata</taxon>
        <taxon>Eleutherozoa</taxon>
        <taxon>Echinozoa</taxon>
        <taxon>Holothuroidea</taxon>
        <taxon>Aspidochirotacea</taxon>
        <taxon>Aspidochirotida</taxon>
        <taxon>Stichopodidae</taxon>
        <taxon>Apostichopus</taxon>
    </lineage>
</organism>
<dbReference type="GO" id="GO:0016020">
    <property type="term" value="C:membrane"/>
    <property type="evidence" value="ECO:0007669"/>
    <property type="project" value="InterPro"/>
</dbReference>
<dbReference type="SUPFAM" id="SSF56487">
    <property type="entry name" value="SRCR-like"/>
    <property type="match status" value="1"/>
</dbReference>
<keyword evidence="3" id="KW-0472">Membrane</keyword>
<evidence type="ECO:0000256" key="3">
    <source>
        <dbReference type="SAM" id="Phobius"/>
    </source>
</evidence>
<evidence type="ECO:0000259" key="5">
    <source>
        <dbReference type="PROSITE" id="PS51034"/>
    </source>
</evidence>
<dbReference type="OrthoDB" id="536948at2759"/>
<evidence type="ECO:0000313" key="6">
    <source>
        <dbReference type="EMBL" id="PIK51029.1"/>
    </source>
</evidence>
<dbReference type="PROSITE" id="PS50287">
    <property type="entry name" value="SRCR_2"/>
    <property type="match status" value="1"/>
</dbReference>
<feature type="disulfide bond" evidence="2">
    <location>
        <begin position="153"/>
        <end position="163"/>
    </location>
</feature>
<dbReference type="AlphaFoldDB" id="A0A2G8KSP5"/>
<dbReference type="EMBL" id="MRZV01000394">
    <property type="protein sequence ID" value="PIK51029.1"/>
    <property type="molecule type" value="Genomic_DNA"/>
</dbReference>
<proteinExistence type="predicted"/>
<dbReference type="InterPro" id="IPR036772">
    <property type="entry name" value="SRCR-like_dom_sf"/>
</dbReference>
<dbReference type="PANTHER" id="PTHR48071:SF18">
    <property type="entry name" value="DELETED IN MALIGNANT BRAIN TUMORS 1 PROTEIN-RELATED"/>
    <property type="match status" value="1"/>
</dbReference>
<dbReference type="InterPro" id="IPR001190">
    <property type="entry name" value="SRCR"/>
</dbReference>
<dbReference type="Pfam" id="PF00100">
    <property type="entry name" value="Zona_pellucida"/>
    <property type="match status" value="1"/>
</dbReference>
<keyword evidence="1 2" id="KW-1015">Disulfide bond</keyword>
<feature type="disulfide bond" evidence="2">
    <location>
        <begin position="122"/>
        <end position="183"/>
    </location>
</feature>
<evidence type="ECO:0000256" key="1">
    <source>
        <dbReference type="ARBA" id="ARBA00023157"/>
    </source>
</evidence>
<dbReference type="FunFam" id="3.10.250.10:FF:000026">
    <property type="entry name" value="Tequila, isoform D"/>
    <property type="match status" value="1"/>
</dbReference>
<dbReference type="InterPro" id="IPR001507">
    <property type="entry name" value="ZP_dom"/>
</dbReference>
<dbReference type="STRING" id="307972.A0A2G8KSP5"/>
<dbReference type="SMART" id="SM00241">
    <property type="entry name" value="ZP"/>
    <property type="match status" value="1"/>
</dbReference>
<dbReference type="Proteomes" id="UP000230750">
    <property type="component" value="Unassembled WGS sequence"/>
</dbReference>
<feature type="transmembrane region" description="Helical" evidence="3">
    <location>
        <begin position="381"/>
        <end position="409"/>
    </location>
</feature>
<dbReference type="Gene3D" id="2.60.40.4100">
    <property type="entry name" value="Zona pellucida, ZP-C domain"/>
    <property type="match status" value="1"/>
</dbReference>
<name>A0A2G8KSP5_STIJA</name>
<feature type="disulfide bond" evidence="2">
    <location>
        <begin position="109"/>
        <end position="173"/>
    </location>
</feature>
<feature type="domain" description="SRCR" evidence="4">
    <location>
        <begin position="101"/>
        <end position="184"/>
    </location>
</feature>
<dbReference type="InterPro" id="IPR055355">
    <property type="entry name" value="ZP-C"/>
</dbReference>
<dbReference type="PANTHER" id="PTHR48071">
    <property type="entry name" value="SRCR DOMAIN-CONTAINING PROTEIN"/>
    <property type="match status" value="1"/>
</dbReference>
<dbReference type="Pfam" id="PF00530">
    <property type="entry name" value="SRCR"/>
    <property type="match status" value="1"/>
</dbReference>
<keyword evidence="7" id="KW-1185">Reference proteome</keyword>